<sequence length="153" mass="17249">MASGSQQRTNEPATRPSVRVVQLTAASGDDEFTCTLADWNFIRDLGLTFGWHPTGTTYLPQQGQRARHNPIKHDYQPGDSQDRKRVEAADSARWAAALEEAKRSPFISGMLRKHIQQREESRPDAEPSLHSQVQRFIEFARRGAFTIALSDTN</sequence>
<proteinExistence type="predicted"/>
<feature type="region of interest" description="Disordered" evidence="1">
    <location>
        <begin position="60"/>
        <end position="87"/>
    </location>
</feature>
<keyword evidence="3" id="KW-1185">Reference proteome</keyword>
<dbReference type="EMBL" id="JAEVLS010000001">
    <property type="protein sequence ID" value="MBM0103114.1"/>
    <property type="molecule type" value="Genomic_DNA"/>
</dbReference>
<evidence type="ECO:0000313" key="3">
    <source>
        <dbReference type="Proteomes" id="UP000661077"/>
    </source>
</evidence>
<protein>
    <submittedName>
        <fullName evidence="2">Uncharacterized protein</fullName>
    </submittedName>
</protein>
<evidence type="ECO:0000313" key="2">
    <source>
        <dbReference type="EMBL" id="MBM0103114.1"/>
    </source>
</evidence>
<gene>
    <name evidence="2" type="ORF">JM946_00070</name>
</gene>
<organism evidence="2 3">
    <name type="scientific">Steroidobacter gossypii</name>
    <dbReference type="NCBI Taxonomy" id="2805490"/>
    <lineage>
        <taxon>Bacteria</taxon>
        <taxon>Pseudomonadati</taxon>
        <taxon>Pseudomonadota</taxon>
        <taxon>Gammaproteobacteria</taxon>
        <taxon>Steroidobacterales</taxon>
        <taxon>Steroidobacteraceae</taxon>
        <taxon>Steroidobacter</taxon>
    </lineage>
</organism>
<accession>A0ABS1WQ60</accession>
<comment type="caution">
    <text evidence="2">The sequence shown here is derived from an EMBL/GenBank/DDBJ whole genome shotgun (WGS) entry which is preliminary data.</text>
</comment>
<dbReference type="Proteomes" id="UP000661077">
    <property type="component" value="Unassembled WGS sequence"/>
</dbReference>
<feature type="compositionally biased region" description="Basic and acidic residues" evidence="1">
    <location>
        <begin position="71"/>
        <end position="87"/>
    </location>
</feature>
<reference evidence="2 3" key="1">
    <citation type="journal article" date="2021" name="Int. J. Syst. Evol. Microbiol.">
        <title>Steroidobacter gossypii sp. nov., isolated from soil of cotton cropping field.</title>
        <authorList>
            <person name="Huang R."/>
            <person name="Yang S."/>
            <person name="Zhen C."/>
            <person name="Liu W."/>
        </authorList>
    </citation>
    <scope>NUCLEOTIDE SEQUENCE [LARGE SCALE GENOMIC DNA]</scope>
    <source>
        <strain evidence="2 3">S1-65</strain>
    </source>
</reference>
<name>A0ABS1WQ60_9GAMM</name>
<evidence type="ECO:0000256" key="1">
    <source>
        <dbReference type="SAM" id="MobiDB-lite"/>
    </source>
</evidence>